<dbReference type="InterPro" id="IPR036551">
    <property type="entry name" value="Flavin_trans-like"/>
</dbReference>
<evidence type="ECO:0000259" key="1">
    <source>
        <dbReference type="Pfam" id="PF02441"/>
    </source>
</evidence>
<dbReference type="NCBIfam" id="NF006161">
    <property type="entry name" value="PRK08305.1"/>
    <property type="match status" value="1"/>
</dbReference>
<dbReference type="OrthoDB" id="9792688at2"/>
<dbReference type="GO" id="GO:0003824">
    <property type="term" value="F:catalytic activity"/>
    <property type="evidence" value="ECO:0007669"/>
    <property type="project" value="InterPro"/>
</dbReference>
<gene>
    <name evidence="2" type="ORF">RUMCAL_02962</name>
</gene>
<feature type="domain" description="Flavoprotein" evidence="1">
    <location>
        <begin position="8"/>
        <end position="168"/>
    </location>
</feature>
<dbReference type="Gene3D" id="3.40.50.1950">
    <property type="entry name" value="Flavin prenyltransferase-like"/>
    <property type="match status" value="1"/>
</dbReference>
<dbReference type="PATRIC" id="fig|411473.3.peg.2490"/>
<dbReference type="Pfam" id="PF02441">
    <property type="entry name" value="Flavoprotein"/>
    <property type="match status" value="1"/>
</dbReference>
<dbReference type="eggNOG" id="COG0452">
    <property type="taxonomic scope" value="Bacteria"/>
</dbReference>
<dbReference type="RefSeq" id="WP_021681155.1">
    <property type="nucleotide sequence ID" value="NZ_KI260335.1"/>
</dbReference>
<dbReference type="AlphaFoldDB" id="U2LIP2"/>
<dbReference type="InterPro" id="IPR003382">
    <property type="entry name" value="Flavoprotein"/>
</dbReference>
<dbReference type="HOGENOM" id="CLU_118958_0_0_9"/>
<dbReference type="SUPFAM" id="SSF52507">
    <property type="entry name" value="Homo-oligomeric flavin-containing Cys decarboxylases, HFCD"/>
    <property type="match status" value="1"/>
</dbReference>
<dbReference type="STRING" id="411473.RUMCAL_02962"/>
<comment type="caution">
    <text evidence="2">The sequence shown here is derived from an EMBL/GenBank/DDBJ whole genome shotgun (WGS) entry which is preliminary data.</text>
</comment>
<reference evidence="2 3" key="1">
    <citation type="submission" date="2013-07" db="EMBL/GenBank/DDBJ databases">
        <authorList>
            <person name="Weinstock G."/>
            <person name="Sodergren E."/>
            <person name="Wylie T."/>
            <person name="Fulton L."/>
            <person name="Fulton R."/>
            <person name="Fronick C."/>
            <person name="O'Laughlin M."/>
            <person name="Godfrey J."/>
            <person name="Miner T."/>
            <person name="Herter B."/>
            <person name="Appelbaum E."/>
            <person name="Cordes M."/>
            <person name="Lek S."/>
            <person name="Wollam A."/>
            <person name="Pepin K.H."/>
            <person name="Palsikar V.B."/>
            <person name="Mitreva M."/>
            <person name="Wilson R.K."/>
        </authorList>
    </citation>
    <scope>NUCLEOTIDE SEQUENCE [LARGE SCALE GENOMIC DNA]</scope>
    <source>
        <strain evidence="2 3">ATCC 27760</strain>
    </source>
</reference>
<accession>U2LIP2</accession>
<keyword evidence="3" id="KW-1185">Reference proteome</keyword>
<dbReference type="InterPro" id="IPR014214">
    <property type="entry name" value="Dipicolinic_acid_synth_B"/>
</dbReference>
<dbReference type="EMBL" id="AWVF01000383">
    <property type="protein sequence ID" value="ERJ89359.1"/>
    <property type="molecule type" value="Genomic_DNA"/>
</dbReference>
<evidence type="ECO:0000313" key="3">
    <source>
        <dbReference type="Proteomes" id="UP000016662"/>
    </source>
</evidence>
<dbReference type="PIRSF" id="PIRSF001390">
    <property type="entry name" value="Dipicolinate_synth_subunit_B"/>
    <property type="match status" value="1"/>
</dbReference>
<dbReference type="Proteomes" id="UP000016662">
    <property type="component" value="Unassembled WGS sequence"/>
</dbReference>
<evidence type="ECO:0000313" key="2">
    <source>
        <dbReference type="EMBL" id="ERJ89359.1"/>
    </source>
</evidence>
<protein>
    <submittedName>
        <fullName evidence="2">Dipicolinate synthase subunit B</fullName>
    </submittedName>
</protein>
<proteinExistence type="predicted"/>
<name>U2LIP2_9FIRM</name>
<organism evidence="2 3">
    <name type="scientific">Ruminococcus callidus ATCC 27760</name>
    <dbReference type="NCBI Taxonomy" id="411473"/>
    <lineage>
        <taxon>Bacteria</taxon>
        <taxon>Bacillati</taxon>
        <taxon>Bacillota</taxon>
        <taxon>Clostridia</taxon>
        <taxon>Eubacteriales</taxon>
        <taxon>Oscillospiraceae</taxon>
        <taxon>Ruminococcus</taxon>
    </lineage>
</organism>
<sequence>MNDLTGERIGFVVTGSFCTFSAAFAQAKLLRKAGAELTPIFSEHAAAIDTRFGTAAERVAELEEICGKPAIRSIAQAEPLGPRNLLDLLVVAPCTANTAAKLANGITDTTATMAVKSMLRRQKPIVLAIATNDALRASAKNIGLLLNTKHYYFVPLRQDAPAEKPASMVADFTKLPETVALARDGKQIQPIFG</sequence>